<evidence type="ECO:0000313" key="1">
    <source>
        <dbReference type="EMBL" id="CDM70309.1"/>
    </source>
</evidence>
<dbReference type="STRING" id="1216932.CM240_3192"/>
<dbReference type="KEGG" id="clt:CM240_3192"/>
<dbReference type="Proteomes" id="UP000019426">
    <property type="component" value="Chromosome M2/40_rep2"/>
</dbReference>
<accession>W6S323</accession>
<dbReference type="HOGENOM" id="CLU_062607_0_0_9"/>
<name>W6S323_9CLOT</name>
<keyword evidence="2" id="KW-1185">Reference proteome</keyword>
<organism evidence="1 2">
    <name type="scientific">Clostridium bornimense</name>
    <dbReference type="NCBI Taxonomy" id="1216932"/>
    <lineage>
        <taxon>Bacteria</taxon>
        <taxon>Bacillati</taxon>
        <taxon>Bacillota</taxon>
        <taxon>Clostridia</taxon>
        <taxon>Eubacteriales</taxon>
        <taxon>Clostridiaceae</taxon>
        <taxon>Clostridium</taxon>
    </lineage>
</organism>
<dbReference type="EMBL" id="HG917869">
    <property type="protein sequence ID" value="CDM70309.1"/>
    <property type="molecule type" value="Genomic_DNA"/>
</dbReference>
<dbReference type="eggNOG" id="ENOG5030VDG">
    <property type="taxonomic scope" value="Bacteria"/>
</dbReference>
<gene>
    <name evidence="1" type="ORF">CM240_3192</name>
</gene>
<dbReference type="OrthoDB" id="9791330at2"/>
<dbReference type="AlphaFoldDB" id="W6S323"/>
<dbReference type="PATRIC" id="fig|1216932.3.peg.3164"/>
<dbReference type="RefSeq" id="WP_044040470.1">
    <property type="nucleotide sequence ID" value="NZ_HG917869.1"/>
</dbReference>
<evidence type="ECO:0000313" key="2">
    <source>
        <dbReference type="Proteomes" id="UP000019426"/>
    </source>
</evidence>
<protein>
    <submittedName>
        <fullName evidence="1">Uncharacterized protein</fullName>
    </submittedName>
</protein>
<sequence>MKNIDKDLINWAIKKIENEYKNDVSLLLGRKGACKIPSDGEEMAFDFFIPATDRGYGLARTFIIDDMGYDLFPMSWERVEGLAALNEGIIFCLADSEILYARNEADRERFEILRKTLYNNLKNKEYAYKKSLEKINFAMDIYKTMMFEKSLCSVRKAAGGIIEYLCEAIVIINGTYMKNDYGYGERLSQIKELKKVPRNFIENYEKIMETKEIEKILQITHDILEETRDFFDEFKVERVLKSYNFDELAGWYEESRYTFRRIEYACENNNIEQAFSWGCYLQIEFDILSEEAGLKPMNLLGAFDDNDLSNFAKCSKEIEEYIVSEIKNHNVQLRKYSTFDEFLREQQ</sequence>
<reference evidence="1" key="1">
    <citation type="submission" date="2013-11" db="EMBL/GenBank/DDBJ databases">
        <title>Complete genome sequence of Clostridum sp. M2/40.</title>
        <authorList>
            <person name="Wibberg D."/>
            <person name="Puehler A."/>
            <person name="Schlueter A."/>
        </authorList>
    </citation>
    <scope>NUCLEOTIDE SEQUENCE [LARGE SCALE GENOMIC DNA]</scope>
    <source>
        <strain evidence="1">Type strain: M2/40</strain>
    </source>
</reference>
<proteinExistence type="predicted"/>